<keyword evidence="4" id="KW-1185">Reference proteome</keyword>
<evidence type="ECO:0000313" key="3">
    <source>
        <dbReference type="EMBL" id="ODV92757.1"/>
    </source>
</evidence>
<dbReference type="Pfam" id="PF00339">
    <property type="entry name" value="Arrestin_N"/>
    <property type="match status" value="1"/>
</dbReference>
<evidence type="ECO:0000259" key="2">
    <source>
        <dbReference type="Pfam" id="PF00339"/>
    </source>
</evidence>
<feature type="compositionally biased region" description="Polar residues" evidence="1">
    <location>
        <begin position="259"/>
        <end position="272"/>
    </location>
</feature>
<feature type="compositionally biased region" description="Polar residues" evidence="1">
    <location>
        <begin position="455"/>
        <end position="490"/>
    </location>
</feature>
<feature type="compositionally biased region" description="Low complexity" evidence="1">
    <location>
        <begin position="208"/>
        <end position="236"/>
    </location>
</feature>
<dbReference type="OrthoDB" id="7785529at2759"/>
<accession>A0A1E4TLZ9</accession>
<feature type="region of interest" description="Disordered" evidence="1">
    <location>
        <begin position="565"/>
        <end position="634"/>
    </location>
</feature>
<dbReference type="Gene3D" id="2.60.40.640">
    <property type="match status" value="1"/>
</dbReference>
<feature type="region of interest" description="Disordered" evidence="1">
    <location>
        <begin position="181"/>
        <end position="272"/>
    </location>
</feature>
<feature type="compositionally biased region" description="Polar residues" evidence="1">
    <location>
        <begin position="239"/>
        <end position="250"/>
    </location>
</feature>
<dbReference type="InterPro" id="IPR014756">
    <property type="entry name" value="Ig_E-set"/>
</dbReference>
<proteinExistence type="predicted"/>
<dbReference type="Proteomes" id="UP000095023">
    <property type="component" value="Unassembled WGS sequence"/>
</dbReference>
<feature type="compositionally biased region" description="Polar residues" evidence="1">
    <location>
        <begin position="565"/>
        <end position="586"/>
    </location>
</feature>
<dbReference type="InterPro" id="IPR011021">
    <property type="entry name" value="Arrestin-like_N"/>
</dbReference>
<dbReference type="AlphaFoldDB" id="A0A1E4TLZ9"/>
<reference evidence="4" key="1">
    <citation type="submission" date="2016-02" db="EMBL/GenBank/DDBJ databases">
        <title>Comparative genomics of biotechnologically important yeasts.</title>
        <authorList>
            <consortium name="DOE Joint Genome Institute"/>
            <person name="Riley R."/>
            <person name="Haridas S."/>
            <person name="Wolfe K.H."/>
            <person name="Lopes M.R."/>
            <person name="Hittinger C.T."/>
            <person name="Goker M."/>
            <person name="Salamov A."/>
            <person name="Wisecaver J."/>
            <person name="Long T.M."/>
            <person name="Aerts A.L."/>
            <person name="Barry K."/>
            <person name="Choi C."/>
            <person name="Clum A."/>
            <person name="Coughlan A.Y."/>
            <person name="Deshpande S."/>
            <person name="Douglass A.P."/>
            <person name="Hanson S.J."/>
            <person name="Klenk H.-P."/>
            <person name="Labutti K."/>
            <person name="Lapidus A."/>
            <person name="Lindquist E."/>
            <person name="Lipzen A."/>
            <person name="Meier-Kolthoff J.P."/>
            <person name="Ohm R.A."/>
            <person name="Otillar R.P."/>
            <person name="Pangilinan J."/>
            <person name="Peng Y."/>
            <person name="Rokas A."/>
            <person name="Rosa C.A."/>
            <person name="Scheuner C."/>
            <person name="Sibirny A.A."/>
            <person name="Slot J.C."/>
            <person name="Stielow J.B."/>
            <person name="Sun H."/>
            <person name="Kurtzman C.P."/>
            <person name="Blackwell M."/>
            <person name="Jeffries T.W."/>
            <person name="Grigoriev I.V."/>
        </authorList>
    </citation>
    <scope>NUCLEOTIDE SEQUENCE [LARGE SCALE GENOMIC DNA]</scope>
    <source>
        <strain evidence="4">NRRL Y-17796</strain>
    </source>
</reference>
<sequence length="634" mass="68353">MSKLRQSITELRPALPVSKPGGVELYIDLSEPLKVYKPGDQIRGDVVLQCTKSLPTTAVDLALIGEVTLNGDSLRSKAITHTILKDHVRLWQRPETDAESPKNITLAKDLPPGEHLFQFIFQLPKSPLPNSVDFDLGSISYTLLATHRRQSAYSTTKAHLKLRIQTPINISRLQKVPPSNIEVSLRPRKSKKHTALYPTYSVPTSSHSPALGPASKSSSSSSSSSSLSASTGSAVSPATLANETARTASSPEADPDHSAPTSQRSASALSRNSTSNINVTISGIPAGVLKGDDITVSISASHINEVRSLTGVILTFCRLSRIAVGQNEQRSFRKDLAQVTLPLYVNHTTMSVDVQGTLRVPLSVFPTTKAADLVSFSYGIETIIDLAGVLNNSELVKPSHESPFIDTGSLKRVRGVISVWHNIIVGTVAAPPPASASRASSRIRSRPSDLLHPSSVPQHNRPQTSPGTDSHNPSHSSTTIPVTTHPTSHSTRPRSEKEQIRLAELRLLPSSPSMGPTAAQLHIAPAEPSPLHLDKLERERMHLQRLQSEPVYHYRDDMTLPLYEESQSTHAPSASNSTSNLNTPHMTASSPADLPDAPSPTAPSQPSLHSPNDSQNTETLSETELSQSMTTMDL</sequence>
<dbReference type="SUPFAM" id="SSF81296">
    <property type="entry name" value="E set domains"/>
    <property type="match status" value="1"/>
</dbReference>
<dbReference type="InterPro" id="IPR014752">
    <property type="entry name" value="Arrestin-like_C"/>
</dbReference>
<name>A0A1E4TLZ9_9ASCO</name>
<dbReference type="EMBL" id="KV453841">
    <property type="protein sequence ID" value="ODV92757.1"/>
    <property type="molecule type" value="Genomic_DNA"/>
</dbReference>
<protein>
    <recommendedName>
        <fullName evidence="2">Arrestin-like N-terminal domain-containing protein</fullName>
    </recommendedName>
</protein>
<evidence type="ECO:0000256" key="1">
    <source>
        <dbReference type="SAM" id="MobiDB-lite"/>
    </source>
</evidence>
<feature type="compositionally biased region" description="Polar residues" evidence="1">
    <location>
        <begin position="605"/>
        <end position="634"/>
    </location>
</feature>
<feature type="domain" description="Arrestin-like N-terminal" evidence="2">
    <location>
        <begin position="27"/>
        <end position="156"/>
    </location>
</feature>
<gene>
    <name evidence="3" type="ORF">CANCADRAFT_43335</name>
</gene>
<evidence type="ECO:0000313" key="4">
    <source>
        <dbReference type="Proteomes" id="UP000095023"/>
    </source>
</evidence>
<organism evidence="3 4">
    <name type="scientific">Tortispora caseinolytica NRRL Y-17796</name>
    <dbReference type="NCBI Taxonomy" id="767744"/>
    <lineage>
        <taxon>Eukaryota</taxon>
        <taxon>Fungi</taxon>
        <taxon>Dikarya</taxon>
        <taxon>Ascomycota</taxon>
        <taxon>Saccharomycotina</taxon>
        <taxon>Trigonopsidomycetes</taxon>
        <taxon>Trigonopsidales</taxon>
        <taxon>Trigonopsidaceae</taxon>
        <taxon>Tortispora</taxon>
    </lineage>
</organism>
<feature type="region of interest" description="Disordered" evidence="1">
    <location>
        <begin position="431"/>
        <end position="498"/>
    </location>
</feature>
<feature type="compositionally biased region" description="Low complexity" evidence="1">
    <location>
        <begin position="587"/>
        <end position="596"/>
    </location>
</feature>